<dbReference type="Gene3D" id="2.60.40.650">
    <property type="match status" value="1"/>
</dbReference>
<dbReference type="GO" id="GO:0043546">
    <property type="term" value="F:molybdopterin cofactor binding"/>
    <property type="evidence" value="ECO:0007669"/>
    <property type="project" value="TreeGrafter"/>
</dbReference>
<name>K0T7N4_THAOC</name>
<dbReference type="SUPFAM" id="SSF55856">
    <property type="entry name" value="Cytochrome b5-like heme/steroid binding domain"/>
    <property type="match status" value="1"/>
</dbReference>
<feature type="compositionally biased region" description="Low complexity" evidence="7">
    <location>
        <begin position="20"/>
        <end position="37"/>
    </location>
</feature>
<dbReference type="OrthoDB" id="10051395at2759"/>
<dbReference type="Pfam" id="PF00174">
    <property type="entry name" value="Oxidored_molyb"/>
    <property type="match status" value="1"/>
</dbReference>
<dbReference type="InterPro" id="IPR036374">
    <property type="entry name" value="OxRdtase_Mopterin-bd_sf"/>
</dbReference>
<proteinExistence type="predicted"/>
<keyword evidence="3" id="KW-0349">Heme</keyword>
<dbReference type="Gene3D" id="3.10.120.10">
    <property type="entry name" value="Cytochrome b5-like heme/steroid binding domain"/>
    <property type="match status" value="1"/>
</dbReference>
<feature type="region of interest" description="Disordered" evidence="7">
    <location>
        <begin position="244"/>
        <end position="263"/>
    </location>
</feature>
<dbReference type="PROSITE" id="PS50255">
    <property type="entry name" value="CYTOCHROME_B5_2"/>
    <property type="match status" value="1"/>
</dbReference>
<evidence type="ECO:0000256" key="5">
    <source>
        <dbReference type="ARBA" id="ARBA00023002"/>
    </source>
</evidence>
<feature type="region of interest" description="Disordered" evidence="7">
    <location>
        <begin position="15"/>
        <end position="37"/>
    </location>
</feature>
<evidence type="ECO:0000256" key="2">
    <source>
        <dbReference type="ARBA" id="ARBA00022505"/>
    </source>
</evidence>
<comment type="caution">
    <text evidence="9">The sequence shown here is derived from an EMBL/GenBank/DDBJ whole genome shotgun (WGS) entry which is preliminary data.</text>
</comment>
<dbReference type="GO" id="GO:0008482">
    <property type="term" value="F:sulfite oxidase activity"/>
    <property type="evidence" value="ECO:0007669"/>
    <property type="project" value="TreeGrafter"/>
</dbReference>
<reference evidence="9 10" key="1">
    <citation type="journal article" date="2012" name="Genome Biol.">
        <title>Genome and low-iron response of an oceanic diatom adapted to chronic iron limitation.</title>
        <authorList>
            <person name="Lommer M."/>
            <person name="Specht M."/>
            <person name="Roy A.S."/>
            <person name="Kraemer L."/>
            <person name="Andreson R."/>
            <person name="Gutowska M.A."/>
            <person name="Wolf J."/>
            <person name="Bergner S.V."/>
            <person name="Schilhabel M.B."/>
            <person name="Klostermeier U.C."/>
            <person name="Beiko R.G."/>
            <person name="Rosenstiel P."/>
            <person name="Hippler M."/>
            <person name="Laroche J."/>
        </authorList>
    </citation>
    <scope>NUCLEOTIDE SEQUENCE [LARGE SCALE GENOMIC DNA]</scope>
    <source>
        <strain evidence="9 10">CCMP1005</strain>
    </source>
</reference>
<dbReference type="Pfam" id="PF03404">
    <property type="entry name" value="Mo-co_dimer"/>
    <property type="match status" value="1"/>
</dbReference>
<dbReference type="InterPro" id="IPR014756">
    <property type="entry name" value="Ig_E-set"/>
</dbReference>
<evidence type="ECO:0000259" key="8">
    <source>
        <dbReference type="PROSITE" id="PS50255"/>
    </source>
</evidence>
<dbReference type="InterPro" id="IPR018506">
    <property type="entry name" value="Cyt_B5_heme-BS"/>
</dbReference>
<keyword evidence="10" id="KW-1185">Reference proteome</keyword>
<dbReference type="SMART" id="SM01117">
    <property type="entry name" value="Cyt-b5"/>
    <property type="match status" value="1"/>
</dbReference>
<dbReference type="PROSITE" id="PS00191">
    <property type="entry name" value="CYTOCHROME_B5_1"/>
    <property type="match status" value="1"/>
</dbReference>
<evidence type="ECO:0000256" key="7">
    <source>
        <dbReference type="SAM" id="MobiDB-lite"/>
    </source>
</evidence>
<dbReference type="PRINTS" id="PR00407">
    <property type="entry name" value="EUMOPTERIN"/>
</dbReference>
<keyword evidence="4" id="KW-0479">Metal-binding</keyword>
<dbReference type="SUPFAM" id="SSF81296">
    <property type="entry name" value="E set domains"/>
    <property type="match status" value="1"/>
</dbReference>
<dbReference type="GO" id="GO:0030151">
    <property type="term" value="F:molybdenum ion binding"/>
    <property type="evidence" value="ECO:0007669"/>
    <property type="project" value="InterPro"/>
</dbReference>
<evidence type="ECO:0000256" key="4">
    <source>
        <dbReference type="ARBA" id="ARBA00022723"/>
    </source>
</evidence>
<protein>
    <recommendedName>
        <fullName evidence="8">Cytochrome b5 heme-binding domain-containing protein</fullName>
    </recommendedName>
</protein>
<evidence type="ECO:0000256" key="1">
    <source>
        <dbReference type="ARBA" id="ARBA00001924"/>
    </source>
</evidence>
<sequence length="608" mass="67981">MLLTPSIRARSALGRAAIRSMSTQSTKTSTDSSSNDTPKAAFASLLAVAGALALNFQSNRKTAQAEAVAATVNGTTYEIQNPEGDAKNKFGKYGHNTTDPTRADFNQPPARPDLPTIPLEEVQEHNDEDSLWYTFRGGVYDLTSFINGHPGGTPRLLMSAGQDLEPYWEVYRQHFRGHVLEWIETHRIGTLSPEDAKRKKREAYNLRISKNSRVRSGAPSGPTTLPVQAVLRRAAHRAANGRLYHAKPPFLRSQPPCDTGHRSRRVQVGNFWQGRKEGKWEEGQAKVHVGRSEDEVQEARDVRSKLFLGVDWVIGAMSTAKWGGVKLRDVLEECGINVDDIALGKVESPFQHLQMEGMRLVSEALERKNLLFVQIAELRVAIVILAYEMNGEDLPRDHGFPVRMIIPGNVGARQVKWLHKIKLSDKESDKSYHQKSYLGFSPDITFENALSEWPPKRLDQAPIIQEQPVTSFICNPPQNAVVGVKGATDFTFKGVSWSGGGRKIERVDVSMDGGESWTAAELYKPIEQTYNHHWAWTQFSKTLPIPDDVRKKLARGEKVDIDITSKALDSGFNVQPSEMPPYWNARGIAINHWYHVKVTLDPSLPKGR</sequence>
<dbReference type="GO" id="GO:0006790">
    <property type="term" value="P:sulfur compound metabolic process"/>
    <property type="evidence" value="ECO:0007669"/>
    <property type="project" value="TreeGrafter"/>
</dbReference>
<dbReference type="OMA" id="WIETHRI"/>
<comment type="cofactor">
    <cofactor evidence="1">
        <name>Mo-molybdopterin</name>
        <dbReference type="ChEBI" id="CHEBI:71302"/>
    </cofactor>
</comment>
<gene>
    <name evidence="9" type="ORF">THAOC_04756</name>
</gene>
<dbReference type="FunFam" id="3.10.120.10:FF:000007">
    <property type="entry name" value="Sulfite oxidase, mitochondrial"/>
    <property type="match status" value="1"/>
</dbReference>
<organism evidence="9 10">
    <name type="scientific">Thalassiosira oceanica</name>
    <name type="common">Marine diatom</name>
    <dbReference type="NCBI Taxonomy" id="159749"/>
    <lineage>
        <taxon>Eukaryota</taxon>
        <taxon>Sar</taxon>
        <taxon>Stramenopiles</taxon>
        <taxon>Ochrophyta</taxon>
        <taxon>Bacillariophyta</taxon>
        <taxon>Coscinodiscophyceae</taxon>
        <taxon>Thalassiosirophycidae</taxon>
        <taxon>Thalassiosirales</taxon>
        <taxon>Thalassiosiraceae</taxon>
        <taxon>Thalassiosira</taxon>
    </lineage>
</organism>
<evidence type="ECO:0000313" key="10">
    <source>
        <dbReference type="Proteomes" id="UP000266841"/>
    </source>
</evidence>
<dbReference type="GO" id="GO:0020037">
    <property type="term" value="F:heme binding"/>
    <property type="evidence" value="ECO:0007669"/>
    <property type="project" value="InterPro"/>
</dbReference>
<keyword evidence="5" id="KW-0560">Oxidoreductase</keyword>
<dbReference type="PANTHER" id="PTHR19372">
    <property type="entry name" value="SULFITE REDUCTASE"/>
    <property type="match status" value="1"/>
</dbReference>
<dbReference type="InterPro" id="IPR000572">
    <property type="entry name" value="OxRdtase_Mopterin-bd_dom"/>
</dbReference>
<evidence type="ECO:0000256" key="3">
    <source>
        <dbReference type="ARBA" id="ARBA00022617"/>
    </source>
</evidence>
<keyword evidence="6" id="KW-0408">Iron</keyword>
<dbReference type="Pfam" id="PF00173">
    <property type="entry name" value="Cyt-b5"/>
    <property type="match status" value="1"/>
</dbReference>
<dbReference type="PRINTS" id="PR00363">
    <property type="entry name" value="CYTOCHROMEB5"/>
</dbReference>
<dbReference type="eggNOG" id="KOG4576">
    <property type="taxonomic scope" value="Eukaryota"/>
</dbReference>
<dbReference type="InterPro" id="IPR005066">
    <property type="entry name" value="MoCF_OxRdtse_dimer"/>
</dbReference>
<dbReference type="Gene3D" id="3.90.420.10">
    <property type="entry name" value="Oxidoreductase, molybdopterin-binding domain"/>
    <property type="match status" value="1"/>
</dbReference>
<dbReference type="InterPro" id="IPR001199">
    <property type="entry name" value="Cyt_B5-like_heme/steroid-bd"/>
</dbReference>
<evidence type="ECO:0000313" key="9">
    <source>
        <dbReference type="EMBL" id="EJK73610.1"/>
    </source>
</evidence>
<feature type="domain" description="Cytochrome b5 heme-binding" evidence="8">
    <location>
        <begin position="114"/>
        <end position="192"/>
    </location>
</feature>
<dbReference type="SUPFAM" id="SSF56524">
    <property type="entry name" value="Oxidoreductase molybdopterin-binding domain"/>
    <property type="match status" value="1"/>
</dbReference>
<evidence type="ECO:0000256" key="6">
    <source>
        <dbReference type="ARBA" id="ARBA00023004"/>
    </source>
</evidence>
<dbReference type="eggNOG" id="KOG0535">
    <property type="taxonomic scope" value="Eukaryota"/>
</dbReference>
<dbReference type="AlphaFoldDB" id="K0T7N4"/>
<dbReference type="EMBL" id="AGNL01004359">
    <property type="protein sequence ID" value="EJK73610.1"/>
    <property type="molecule type" value="Genomic_DNA"/>
</dbReference>
<dbReference type="InterPro" id="IPR008335">
    <property type="entry name" value="Mopterin_OxRdtase_euk"/>
</dbReference>
<dbReference type="Proteomes" id="UP000266841">
    <property type="component" value="Unassembled WGS sequence"/>
</dbReference>
<dbReference type="InterPro" id="IPR036400">
    <property type="entry name" value="Cyt_B5-like_heme/steroid_sf"/>
</dbReference>
<dbReference type="PANTHER" id="PTHR19372:SF7">
    <property type="entry name" value="SULFITE OXIDASE, MITOCHONDRIAL"/>
    <property type="match status" value="1"/>
</dbReference>
<accession>K0T7N4</accession>
<keyword evidence="2" id="KW-0500">Molybdenum</keyword>